<feature type="transmembrane region" description="Helical" evidence="9">
    <location>
        <begin position="436"/>
        <end position="463"/>
    </location>
</feature>
<dbReference type="EMBL" id="JQFK01000006">
    <property type="protein sequence ID" value="KGK39863.1"/>
    <property type="molecule type" value="Genomic_DNA"/>
</dbReference>
<keyword evidence="4" id="KW-0762">Sugar transport</keyword>
<reference evidence="12" key="1">
    <citation type="journal article" date="2014" name="Microb. Cell Fact.">
        <title>Exploiting Issatchenkia orientalis SD108 for succinic acid production.</title>
        <authorList>
            <person name="Xiao H."/>
            <person name="Shao Z."/>
            <person name="Jiang Y."/>
            <person name="Dole S."/>
            <person name="Zhao H."/>
        </authorList>
    </citation>
    <scope>NUCLEOTIDE SEQUENCE [LARGE SCALE GENOMIC DNA]</scope>
    <source>
        <strain evidence="12">SD108</strain>
    </source>
</reference>
<keyword evidence="3 8" id="KW-0813">Transport</keyword>
<evidence type="ECO:0000256" key="6">
    <source>
        <dbReference type="ARBA" id="ARBA00022989"/>
    </source>
</evidence>
<dbReference type="InterPro" id="IPR020846">
    <property type="entry name" value="MFS_dom"/>
</dbReference>
<evidence type="ECO:0000256" key="5">
    <source>
        <dbReference type="ARBA" id="ARBA00022692"/>
    </source>
</evidence>
<feature type="transmembrane region" description="Helical" evidence="9">
    <location>
        <begin position="370"/>
        <end position="392"/>
    </location>
</feature>
<dbReference type="FunFam" id="1.20.1250.20:FF:000044">
    <property type="entry name" value="Hexose transporter Hxt3p"/>
    <property type="match status" value="1"/>
</dbReference>
<feature type="transmembrane region" description="Helical" evidence="9">
    <location>
        <begin position="72"/>
        <end position="91"/>
    </location>
</feature>
<organism evidence="11 12">
    <name type="scientific">Pichia kudriavzevii</name>
    <name type="common">Yeast</name>
    <name type="synonym">Issatchenkia orientalis</name>
    <dbReference type="NCBI Taxonomy" id="4909"/>
    <lineage>
        <taxon>Eukaryota</taxon>
        <taxon>Fungi</taxon>
        <taxon>Dikarya</taxon>
        <taxon>Ascomycota</taxon>
        <taxon>Saccharomycotina</taxon>
        <taxon>Pichiomycetes</taxon>
        <taxon>Pichiales</taxon>
        <taxon>Pichiaceae</taxon>
        <taxon>Pichia</taxon>
    </lineage>
</organism>
<feature type="transmembrane region" description="Helical" evidence="9">
    <location>
        <begin position="126"/>
        <end position="145"/>
    </location>
</feature>
<dbReference type="eggNOG" id="KOG0254">
    <property type="taxonomic scope" value="Eukaryota"/>
</dbReference>
<dbReference type="NCBIfam" id="TIGR00879">
    <property type="entry name" value="SP"/>
    <property type="match status" value="1"/>
</dbReference>
<dbReference type="CDD" id="cd17356">
    <property type="entry name" value="MFS_HXT"/>
    <property type="match status" value="1"/>
</dbReference>
<sequence length="566" mass="62602">MPVLRKCHPTVFDMESIVSSIYSKTSNGTPYIKKEAFAKNVDNIVTTNSILVSEEENEDKNNKNSFCLLAQYKLVATLCLLVAFGGFIFGWDTGTISGFVQMPSFKNLFGTYNKFTGVYEFTNSRVGLIISIFNLGCALGGVTLAKLGDKLGRKRGLMAVIVVYIIGIVTQISAMHWLQFMSGRIVSGLAVGAVSVLSPMFIAETSPSKIRGILVSCYQLLITLGILLGYITTFGTVHTFSDTRQWRIPLGLCFVWAIILFGGMVFLPESPRFLIEKERMAEATESIARVNSLEVSDTRVIAELYEISVGIKKQREAGEASWSELVFGKPHILTRLMIGVSLQSFQQLTGNNYFFYYGTTIFQSVGLEDSFLTSIILGAVNFGSTFVALYVVGRIGRRTNLITGSLGMAICLLIFAVIGSTILYPNGYGMPINRLAGIGLVVLTCIFIFLFAITWAPGAFIVVSETYPLRIRSRGMAIATAANWVWGFLIAFFTPAITSHIRFAYGFVFFGATVVGGFFVYFMVPETENLSLEEVDVLYRYYQPFNARNARKTIQCFHGEEKHMGP</sequence>
<feature type="domain" description="Major facilitator superfamily (MFS) profile" evidence="10">
    <location>
        <begin position="78"/>
        <end position="528"/>
    </location>
</feature>
<dbReference type="AlphaFoldDB" id="A0A099P4E6"/>
<proteinExistence type="inferred from homology"/>
<dbReference type="GO" id="GO:0005886">
    <property type="term" value="C:plasma membrane"/>
    <property type="evidence" value="ECO:0007669"/>
    <property type="project" value="TreeGrafter"/>
</dbReference>
<dbReference type="InterPro" id="IPR036259">
    <property type="entry name" value="MFS_trans_sf"/>
</dbReference>
<dbReference type="Pfam" id="PF00083">
    <property type="entry name" value="Sugar_tr"/>
    <property type="match status" value="1"/>
</dbReference>
<evidence type="ECO:0000256" key="3">
    <source>
        <dbReference type="ARBA" id="ARBA00022448"/>
    </source>
</evidence>
<evidence type="ECO:0000256" key="4">
    <source>
        <dbReference type="ARBA" id="ARBA00022597"/>
    </source>
</evidence>
<dbReference type="InterPro" id="IPR050360">
    <property type="entry name" value="MFS_Sugar_Transporters"/>
</dbReference>
<gene>
    <name evidence="11" type="ORF">JL09_g1064</name>
</gene>
<dbReference type="VEuPathDB" id="FungiDB:C5L36_0B05330"/>
<dbReference type="GO" id="GO:0055056">
    <property type="term" value="F:D-glucose transmembrane transporter activity"/>
    <property type="evidence" value="ECO:0007669"/>
    <property type="project" value="UniProtKB-ARBA"/>
</dbReference>
<dbReference type="InterPro" id="IPR005828">
    <property type="entry name" value="MFS_sugar_transport-like"/>
</dbReference>
<keyword evidence="6 9" id="KW-1133">Transmembrane helix</keyword>
<feature type="transmembrane region" description="Helical" evidence="9">
    <location>
        <begin position="404"/>
        <end position="424"/>
    </location>
</feature>
<feature type="transmembrane region" description="Helical" evidence="9">
    <location>
        <begin position="157"/>
        <end position="178"/>
    </location>
</feature>
<feature type="transmembrane region" description="Helical" evidence="9">
    <location>
        <begin position="184"/>
        <end position="203"/>
    </location>
</feature>
<feature type="transmembrane region" description="Helical" evidence="9">
    <location>
        <begin position="503"/>
        <end position="524"/>
    </location>
</feature>
<feature type="transmembrane region" description="Helical" evidence="9">
    <location>
        <begin position="246"/>
        <end position="267"/>
    </location>
</feature>
<dbReference type="GO" id="GO:0005351">
    <property type="term" value="F:carbohydrate:proton symporter activity"/>
    <property type="evidence" value="ECO:0007669"/>
    <property type="project" value="TreeGrafter"/>
</dbReference>
<comment type="caution">
    <text evidence="11">The sequence shown here is derived from an EMBL/GenBank/DDBJ whole genome shotgun (WGS) entry which is preliminary data.</text>
</comment>
<evidence type="ECO:0000313" key="12">
    <source>
        <dbReference type="Proteomes" id="UP000029867"/>
    </source>
</evidence>
<dbReference type="InterPro" id="IPR003663">
    <property type="entry name" value="Sugar/inositol_transpt"/>
</dbReference>
<dbReference type="SUPFAM" id="SSF103473">
    <property type="entry name" value="MFS general substrate transporter"/>
    <property type="match status" value="1"/>
</dbReference>
<dbReference type="Proteomes" id="UP000029867">
    <property type="component" value="Unassembled WGS sequence"/>
</dbReference>
<evidence type="ECO:0000256" key="8">
    <source>
        <dbReference type="RuleBase" id="RU003346"/>
    </source>
</evidence>
<feature type="transmembrane region" description="Helical" evidence="9">
    <location>
        <begin position="215"/>
        <end position="234"/>
    </location>
</feature>
<keyword evidence="7 9" id="KW-0472">Membrane</keyword>
<dbReference type="PRINTS" id="PR00171">
    <property type="entry name" value="SUGRTRNSPORT"/>
</dbReference>
<comment type="similarity">
    <text evidence="2 8">Belongs to the major facilitator superfamily. Sugar transporter (TC 2.A.1.1) family.</text>
</comment>
<protein>
    <recommendedName>
        <fullName evidence="10">Major facilitator superfamily (MFS) profile domain-containing protein</fullName>
    </recommendedName>
</protein>
<dbReference type="Gene3D" id="1.20.1250.20">
    <property type="entry name" value="MFS general substrate transporter like domains"/>
    <property type="match status" value="1"/>
</dbReference>
<accession>A0A099P4E6</accession>
<feature type="transmembrane region" description="Helical" evidence="9">
    <location>
        <begin position="475"/>
        <end position="497"/>
    </location>
</feature>
<evidence type="ECO:0000256" key="7">
    <source>
        <dbReference type="ARBA" id="ARBA00023136"/>
    </source>
</evidence>
<evidence type="ECO:0000256" key="1">
    <source>
        <dbReference type="ARBA" id="ARBA00004141"/>
    </source>
</evidence>
<name>A0A099P4E6_PICKU</name>
<dbReference type="PANTHER" id="PTHR48022:SF50">
    <property type="entry name" value="HEXOSE TRANSPORTER HXT14"/>
    <property type="match status" value="1"/>
</dbReference>
<evidence type="ECO:0000256" key="9">
    <source>
        <dbReference type="SAM" id="Phobius"/>
    </source>
</evidence>
<dbReference type="PROSITE" id="PS50850">
    <property type="entry name" value="MFS"/>
    <property type="match status" value="1"/>
</dbReference>
<evidence type="ECO:0000259" key="10">
    <source>
        <dbReference type="PROSITE" id="PS50850"/>
    </source>
</evidence>
<evidence type="ECO:0000313" key="11">
    <source>
        <dbReference type="EMBL" id="KGK39863.1"/>
    </source>
</evidence>
<dbReference type="PANTHER" id="PTHR48022">
    <property type="entry name" value="PLASTIDIC GLUCOSE TRANSPORTER 4"/>
    <property type="match status" value="1"/>
</dbReference>
<dbReference type="PROSITE" id="PS00217">
    <property type="entry name" value="SUGAR_TRANSPORT_2"/>
    <property type="match status" value="1"/>
</dbReference>
<dbReference type="InterPro" id="IPR005829">
    <property type="entry name" value="Sugar_transporter_CS"/>
</dbReference>
<comment type="subcellular location">
    <subcellularLocation>
        <location evidence="1">Membrane</location>
        <topology evidence="1">Multi-pass membrane protein</topology>
    </subcellularLocation>
</comment>
<evidence type="ECO:0000256" key="2">
    <source>
        <dbReference type="ARBA" id="ARBA00010992"/>
    </source>
</evidence>
<keyword evidence="5 9" id="KW-0812">Transmembrane</keyword>
<dbReference type="HOGENOM" id="CLU_001265_30_1_1"/>